<evidence type="ECO:0000256" key="5">
    <source>
        <dbReference type="ARBA" id="ARBA00022692"/>
    </source>
</evidence>
<gene>
    <name evidence="13" type="ORF">SAMN04487861_13610</name>
</gene>
<evidence type="ECO:0000256" key="2">
    <source>
        <dbReference type="ARBA" id="ARBA00004141"/>
    </source>
</evidence>
<name>A0A1I3I0F4_SELRU</name>
<dbReference type="EMBL" id="FOQK01000036">
    <property type="protein sequence ID" value="SFI41317.1"/>
    <property type="molecule type" value="Genomic_DNA"/>
</dbReference>
<keyword evidence="7 11" id="KW-0862">Zinc</keyword>
<keyword evidence="10 11" id="KW-0472">Membrane</keyword>
<dbReference type="AlphaFoldDB" id="A0A1I3I0F4"/>
<keyword evidence="9 11" id="KW-0482">Metalloprotease</keyword>
<evidence type="ECO:0000256" key="4">
    <source>
        <dbReference type="ARBA" id="ARBA00022670"/>
    </source>
</evidence>
<protein>
    <recommendedName>
        <fullName evidence="11">Zinc metalloprotease</fullName>
        <ecNumber evidence="11">3.4.24.-</ecNumber>
    </recommendedName>
</protein>
<comment type="subcellular location">
    <subcellularLocation>
        <location evidence="2">Membrane</location>
        <topology evidence="2">Multi-pass membrane protein</topology>
    </subcellularLocation>
</comment>
<dbReference type="InterPro" id="IPR041489">
    <property type="entry name" value="PDZ_6"/>
</dbReference>
<accession>A0A1I3I0F4</accession>
<dbReference type="OrthoDB" id="9782003at2"/>
<organism evidence="13 14">
    <name type="scientific">Selenomonas ruminantium</name>
    <dbReference type="NCBI Taxonomy" id="971"/>
    <lineage>
        <taxon>Bacteria</taxon>
        <taxon>Bacillati</taxon>
        <taxon>Bacillota</taxon>
        <taxon>Negativicutes</taxon>
        <taxon>Selenomonadales</taxon>
        <taxon>Selenomonadaceae</taxon>
        <taxon>Selenomonas</taxon>
    </lineage>
</organism>
<dbReference type="PANTHER" id="PTHR42837">
    <property type="entry name" value="REGULATOR OF SIGMA-E PROTEASE RSEP"/>
    <property type="match status" value="1"/>
</dbReference>
<dbReference type="GO" id="GO:0004222">
    <property type="term" value="F:metalloendopeptidase activity"/>
    <property type="evidence" value="ECO:0007669"/>
    <property type="project" value="InterPro"/>
</dbReference>
<proteinExistence type="inferred from homology"/>
<dbReference type="GO" id="GO:0016020">
    <property type="term" value="C:membrane"/>
    <property type="evidence" value="ECO:0007669"/>
    <property type="project" value="UniProtKB-SubCell"/>
</dbReference>
<evidence type="ECO:0000256" key="3">
    <source>
        <dbReference type="ARBA" id="ARBA00007931"/>
    </source>
</evidence>
<evidence type="ECO:0000259" key="12">
    <source>
        <dbReference type="PROSITE" id="PS50106"/>
    </source>
</evidence>
<dbReference type="Pfam" id="PF17820">
    <property type="entry name" value="PDZ_6"/>
    <property type="match status" value="1"/>
</dbReference>
<dbReference type="Pfam" id="PF02163">
    <property type="entry name" value="Peptidase_M50"/>
    <property type="match status" value="1"/>
</dbReference>
<feature type="transmembrane region" description="Helical" evidence="11">
    <location>
        <begin position="6"/>
        <end position="25"/>
    </location>
</feature>
<dbReference type="CDD" id="cd23081">
    <property type="entry name" value="cpPDZ_EcRseP-like"/>
    <property type="match status" value="1"/>
</dbReference>
<keyword evidence="8 11" id="KW-1133">Transmembrane helix</keyword>
<dbReference type="Proteomes" id="UP000183639">
    <property type="component" value="Unassembled WGS sequence"/>
</dbReference>
<dbReference type="NCBIfam" id="TIGR00054">
    <property type="entry name" value="RIP metalloprotease RseP"/>
    <property type="match status" value="1"/>
</dbReference>
<feature type="domain" description="PDZ" evidence="12">
    <location>
        <begin position="93"/>
        <end position="157"/>
    </location>
</feature>
<comment type="cofactor">
    <cofactor evidence="1 11">
        <name>Zn(2+)</name>
        <dbReference type="ChEBI" id="CHEBI:29105"/>
    </cofactor>
</comment>
<dbReference type="Gene3D" id="2.30.42.10">
    <property type="match status" value="1"/>
</dbReference>
<keyword evidence="11" id="KW-0479">Metal-binding</keyword>
<keyword evidence="4 13" id="KW-0645">Protease</keyword>
<dbReference type="SUPFAM" id="SSF50156">
    <property type="entry name" value="PDZ domain-like"/>
    <property type="match status" value="1"/>
</dbReference>
<comment type="similarity">
    <text evidence="3 11">Belongs to the peptidase M50B family.</text>
</comment>
<evidence type="ECO:0000256" key="7">
    <source>
        <dbReference type="ARBA" id="ARBA00022833"/>
    </source>
</evidence>
<dbReference type="GO" id="GO:0046872">
    <property type="term" value="F:metal ion binding"/>
    <property type="evidence" value="ECO:0007669"/>
    <property type="project" value="UniProtKB-KW"/>
</dbReference>
<dbReference type="InterPro" id="IPR001478">
    <property type="entry name" value="PDZ"/>
</dbReference>
<feature type="transmembrane region" description="Helical" evidence="11">
    <location>
        <begin position="262"/>
        <end position="283"/>
    </location>
</feature>
<keyword evidence="5 11" id="KW-0812">Transmembrane</keyword>
<evidence type="ECO:0000313" key="13">
    <source>
        <dbReference type="EMBL" id="SFI41317.1"/>
    </source>
</evidence>
<evidence type="ECO:0000256" key="10">
    <source>
        <dbReference type="ARBA" id="ARBA00023136"/>
    </source>
</evidence>
<dbReference type="PROSITE" id="PS50106">
    <property type="entry name" value="PDZ"/>
    <property type="match status" value="1"/>
</dbReference>
<dbReference type="RefSeq" id="WP_075445751.1">
    <property type="nucleotide sequence ID" value="NZ_FOQK01000036.1"/>
</dbReference>
<dbReference type="InterPro" id="IPR036034">
    <property type="entry name" value="PDZ_sf"/>
</dbReference>
<dbReference type="InterPro" id="IPR004387">
    <property type="entry name" value="Pept_M50_Zn"/>
</dbReference>
<sequence length="345" mass="36770">MVLTIAAAIFVFGLLVLVHELGHFITAKLTGMRVDEFAIGFGPKLISHRWGETEYSLRVIPLGGFNDIAGMNPADNDAGERGYCAKPVLSRMIVILAGSTMNFILPVILFFGIFFFAGVSTPNPDPVFGTVMEGKPAAEAGLQAGDRVLSLNGQSISKWTEFVDVIKDNTGTPVELVVQRGEQQFSATMTPVYDDKAKKAMVGVMSSVDTRMPGLLESLQLAVQKTGAILVMMLDALYKILLELSGSELAGPIGVAQMAGEVAQMGFVPLLNFAAFLSLNLGIVNLLPVPALDGGHFAGLCVEAVRGKPMGPKALEYTQKIGIVLLILLMILATKNDIVRIFTGG</sequence>
<evidence type="ECO:0000256" key="9">
    <source>
        <dbReference type="ARBA" id="ARBA00023049"/>
    </source>
</evidence>
<dbReference type="InterPro" id="IPR008915">
    <property type="entry name" value="Peptidase_M50"/>
</dbReference>
<evidence type="ECO:0000256" key="1">
    <source>
        <dbReference type="ARBA" id="ARBA00001947"/>
    </source>
</evidence>
<evidence type="ECO:0000256" key="8">
    <source>
        <dbReference type="ARBA" id="ARBA00022989"/>
    </source>
</evidence>
<evidence type="ECO:0000313" key="14">
    <source>
        <dbReference type="Proteomes" id="UP000183639"/>
    </source>
</evidence>
<evidence type="ECO:0000256" key="6">
    <source>
        <dbReference type="ARBA" id="ARBA00022801"/>
    </source>
</evidence>
<dbReference type="GO" id="GO:0006508">
    <property type="term" value="P:proteolysis"/>
    <property type="evidence" value="ECO:0007669"/>
    <property type="project" value="UniProtKB-KW"/>
</dbReference>
<feature type="transmembrane region" description="Helical" evidence="11">
    <location>
        <begin position="93"/>
        <end position="117"/>
    </location>
</feature>
<dbReference type="EC" id="3.4.24.-" evidence="11"/>
<evidence type="ECO:0000256" key="11">
    <source>
        <dbReference type="RuleBase" id="RU362031"/>
    </source>
</evidence>
<dbReference type="SMART" id="SM00228">
    <property type="entry name" value="PDZ"/>
    <property type="match status" value="1"/>
</dbReference>
<reference evidence="13 14" key="1">
    <citation type="submission" date="2016-10" db="EMBL/GenBank/DDBJ databases">
        <authorList>
            <person name="de Groot N.N."/>
        </authorList>
    </citation>
    <scope>NUCLEOTIDE SEQUENCE [LARGE SCALE GENOMIC DNA]</scope>
    <source>
        <strain evidence="13 14">Z108</strain>
    </source>
</reference>
<keyword evidence="6 11" id="KW-0378">Hydrolase</keyword>
<feature type="transmembrane region" description="Helical" evidence="11">
    <location>
        <begin position="317"/>
        <end position="334"/>
    </location>
</feature>
<dbReference type="PANTHER" id="PTHR42837:SF2">
    <property type="entry name" value="MEMBRANE METALLOPROTEASE ARASP2, CHLOROPLASTIC-RELATED"/>
    <property type="match status" value="1"/>
</dbReference>
<dbReference type="CDD" id="cd06163">
    <property type="entry name" value="S2P-M50_PDZ_RseP-like"/>
    <property type="match status" value="1"/>
</dbReference>